<dbReference type="EMBL" id="BCMS01000001">
    <property type="protein sequence ID" value="GAQ20807.1"/>
    <property type="molecule type" value="Genomic_DNA"/>
</dbReference>
<gene>
    <name evidence="2" type="ORF">DEIGR_100834</name>
</gene>
<keyword evidence="1" id="KW-0732">Signal</keyword>
<keyword evidence="3" id="KW-1185">Reference proteome</keyword>
<dbReference type="AlphaFoldDB" id="A0A124BRC8"/>
<evidence type="ECO:0000313" key="3">
    <source>
        <dbReference type="Proteomes" id="UP000056209"/>
    </source>
</evidence>
<feature type="chain" id="PRO_5007170150" description="DUF2190 domain-containing protein" evidence="1">
    <location>
        <begin position="26"/>
        <end position="129"/>
    </location>
</feature>
<protein>
    <recommendedName>
        <fullName evidence="4">DUF2190 domain-containing protein</fullName>
    </recommendedName>
</protein>
<dbReference type="Proteomes" id="UP000056209">
    <property type="component" value="Unassembled WGS sequence"/>
</dbReference>
<name>A0A124BRC8_9DEIO</name>
<feature type="signal peptide" evidence="1">
    <location>
        <begin position="1"/>
        <end position="25"/>
    </location>
</feature>
<evidence type="ECO:0000256" key="1">
    <source>
        <dbReference type="SAM" id="SignalP"/>
    </source>
</evidence>
<dbReference type="RefSeq" id="WP_058975499.1">
    <property type="nucleotide sequence ID" value="NZ_BCMS01000001.1"/>
</dbReference>
<sequence length="129" mass="12632">MKNLHMTRSAQIVIACAVAAGTASGDVVLVGAEGLTGLALTNRATTATINAGTAAPGLTDGQASVELIGVSTAVRLTVAESAALGEGIYKKAGDGTYTTANDAGNQFIGYALEPSGAAGDTIPVGLTRP</sequence>
<accession>A0A124BRC8</accession>
<dbReference type="InterPro" id="IPR011231">
    <property type="entry name" value="Phage_VT1-Sakai_H0018"/>
</dbReference>
<comment type="caution">
    <text evidence="2">The sequence shown here is derived from an EMBL/GenBank/DDBJ whole genome shotgun (WGS) entry which is preliminary data.</text>
</comment>
<organism evidence="2 3">
    <name type="scientific">Deinococcus grandis</name>
    <dbReference type="NCBI Taxonomy" id="57498"/>
    <lineage>
        <taxon>Bacteria</taxon>
        <taxon>Thermotogati</taxon>
        <taxon>Deinococcota</taxon>
        <taxon>Deinococci</taxon>
        <taxon>Deinococcales</taxon>
        <taxon>Deinococcaceae</taxon>
        <taxon>Deinococcus</taxon>
    </lineage>
</organism>
<proteinExistence type="predicted"/>
<evidence type="ECO:0000313" key="2">
    <source>
        <dbReference type="EMBL" id="GAQ20807.1"/>
    </source>
</evidence>
<reference evidence="3" key="1">
    <citation type="submission" date="2015-11" db="EMBL/GenBank/DDBJ databases">
        <title>Draft Genome Sequence of the Radioresistant Bacterium Deinococcus grandis, Isolated from Freshwater Fish in Japan.</title>
        <authorList>
            <person name="Satoh K."/>
            <person name="Onodera T."/>
            <person name="Omoso K."/>
            <person name="Takeda-Yano K."/>
            <person name="Katayama T."/>
            <person name="Oono Y."/>
            <person name="Narumi I."/>
        </authorList>
    </citation>
    <scope>NUCLEOTIDE SEQUENCE [LARGE SCALE GENOMIC DNA]</scope>
    <source>
        <strain evidence="3">ATCC 43672</strain>
    </source>
</reference>
<evidence type="ECO:0008006" key="4">
    <source>
        <dbReference type="Google" id="ProtNLM"/>
    </source>
</evidence>
<dbReference type="Pfam" id="PF09956">
    <property type="entry name" value="Phage_cement_2"/>
    <property type="match status" value="1"/>
</dbReference>